<protein>
    <recommendedName>
        <fullName evidence="3">CopG family transcriptional regulator</fullName>
    </recommendedName>
</protein>
<gene>
    <name evidence="1" type="ORF">KV203_00115</name>
</gene>
<dbReference type="RefSeq" id="WP_066472176.1">
    <property type="nucleotide sequence ID" value="NZ_CBCRUZ010000006.1"/>
</dbReference>
<name>A0ABX8S7U9_9ACTN</name>
<proteinExistence type="predicted"/>
<dbReference type="Proteomes" id="UP000887023">
    <property type="component" value="Chromosome"/>
</dbReference>
<accession>A0ABX8S7U9</accession>
<keyword evidence="2" id="KW-1185">Reference proteome</keyword>
<dbReference type="EMBL" id="CP079105">
    <property type="protein sequence ID" value="QXQ13929.1"/>
    <property type="molecule type" value="Genomic_DNA"/>
</dbReference>
<sequence>MRFNVSFPDDLHAEIKEVVGSGDIESESVSGFLAMAARRALAYVRDARTMDELFGPASPDELALVASMRRTDTTT</sequence>
<evidence type="ECO:0000313" key="2">
    <source>
        <dbReference type="Proteomes" id="UP000887023"/>
    </source>
</evidence>
<evidence type="ECO:0008006" key="3">
    <source>
        <dbReference type="Google" id="ProtNLM"/>
    </source>
</evidence>
<organism evidence="1 2">
    <name type="scientific">Skermania pinensis</name>
    <dbReference type="NCBI Taxonomy" id="39122"/>
    <lineage>
        <taxon>Bacteria</taxon>
        <taxon>Bacillati</taxon>
        <taxon>Actinomycetota</taxon>
        <taxon>Actinomycetes</taxon>
        <taxon>Mycobacteriales</taxon>
        <taxon>Gordoniaceae</taxon>
        <taxon>Skermania</taxon>
    </lineage>
</organism>
<evidence type="ECO:0000313" key="1">
    <source>
        <dbReference type="EMBL" id="QXQ13929.1"/>
    </source>
</evidence>
<reference evidence="1" key="1">
    <citation type="submission" date="2021-07" db="EMBL/GenBank/DDBJ databases">
        <title>Candidatus Kaistella beijingensis sp. nov. isolated from a municipal wastewater treatment plant is involved in sludge foaming.</title>
        <authorList>
            <person name="Song Y."/>
            <person name="Liu S.-J."/>
        </authorList>
    </citation>
    <scope>NUCLEOTIDE SEQUENCE</scope>
    <source>
        <strain evidence="1">DSM 43998</strain>
    </source>
</reference>